<protein>
    <submittedName>
        <fullName evidence="2">Uncharacterized protein</fullName>
    </submittedName>
</protein>
<feature type="chain" id="PRO_5047446938" evidence="1">
    <location>
        <begin position="27"/>
        <end position="79"/>
    </location>
</feature>
<proteinExistence type="predicted"/>
<reference evidence="2 3" key="1">
    <citation type="submission" date="2021-01" db="EMBL/GenBank/DDBJ databases">
        <title>Belnapia mucosa sp. nov. and Belnapia arida sp. nov., isolated from the Tabernas Desert (Almeria, Spain).</title>
        <authorList>
            <person name="Molina-Menor E."/>
            <person name="Vidal-Verdu A."/>
            <person name="Calonge A."/>
            <person name="Satari L."/>
            <person name="Pereto J."/>
            <person name="Porcar M."/>
        </authorList>
    </citation>
    <scope>NUCLEOTIDE SEQUENCE [LARGE SCALE GENOMIC DNA]</scope>
    <source>
        <strain evidence="2 3">T18</strain>
    </source>
</reference>
<feature type="signal peptide" evidence="1">
    <location>
        <begin position="1"/>
        <end position="26"/>
    </location>
</feature>
<dbReference type="Proteomes" id="UP000660885">
    <property type="component" value="Unassembled WGS sequence"/>
</dbReference>
<sequence>MCNTTLTRRTLLGAALTLRAWDPALAQSPGGTLRIGLNVAAIPLSNGCPIKAARDSAMGITLYSFLFAWTSRVATADTA</sequence>
<keyword evidence="1" id="KW-0732">Signal</keyword>
<name>A0ABS1UBQ7_9PROT</name>
<evidence type="ECO:0000256" key="1">
    <source>
        <dbReference type="SAM" id="SignalP"/>
    </source>
</evidence>
<comment type="caution">
    <text evidence="2">The sequence shown here is derived from an EMBL/GenBank/DDBJ whole genome shotgun (WGS) entry which is preliminary data.</text>
</comment>
<evidence type="ECO:0000313" key="2">
    <source>
        <dbReference type="EMBL" id="MBL6082128.1"/>
    </source>
</evidence>
<accession>A0ABS1UBQ7</accession>
<evidence type="ECO:0000313" key="3">
    <source>
        <dbReference type="Proteomes" id="UP000660885"/>
    </source>
</evidence>
<dbReference type="RefSeq" id="WP_202835338.1">
    <property type="nucleotide sequence ID" value="NZ_JAETWB010000048.1"/>
</dbReference>
<organism evidence="2 3">
    <name type="scientific">Belnapia arida</name>
    <dbReference type="NCBI Taxonomy" id="2804533"/>
    <lineage>
        <taxon>Bacteria</taxon>
        <taxon>Pseudomonadati</taxon>
        <taxon>Pseudomonadota</taxon>
        <taxon>Alphaproteobacteria</taxon>
        <taxon>Acetobacterales</taxon>
        <taxon>Roseomonadaceae</taxon>
        <taxon>Belnapia</taxon>
    </lineage>
</organism>
<dbReference type="EMBL" id="JAETWB010000048">
    <property type="protein sequence ID" value="MBL6082128.1"/>
    <property type="molecule type" value="Genomic_DNA"/>
</dbReference>
<keyword evidence="3" id="KW-1185">Reference proteome</keyword>
<gene>
    <name evidence="2" type="ORF">JMJ56_29560</name>
</gene>